<reference evidence="2" key="1">
    <citation type="journal article" date="2011" name="Nature">
        <title>Genome sequence and analysis of the tuber crop potato.</title>
        <authorList>
            <consortium name="The Potato Genome Sequencing Consortium"/>
        </authorList>
    </citation>
    <scope>NUCLEOTIDE SEQUENCE [LARGE SCALE GENOMIC DNA]</scope>
    <source>
        <strain evidence="2">cv. DM1-3 516 R44</strain>
    </source>
</reference>
<gene>
    <name evidence="1" type="primary">LOC102599919</name>
</gene>
<dbReference type="HOGENOM" id="CLU_2836229_0_0_1"/>
<sequence>MDLYGPALLRIYGELSASDWVFFSCQILVCMSCLTLDISCCRGEKSSGRRWIRKMSYNISIYHRMD</sequence>
<proteinExistence type="predicted"/>
<evidence type="ECO:0000313" key="2">
    <source>
        <dbReference type="Proteomes" id="UP000011115"/>
    </source>
</evidence>
<dbReference type="AlphaFoldDB" id="M1BTS8"/>
<organism evidence="1 2">
    <name type="scientific">Solanum tuberosum</name>
    <name type="common">Potato</name>
    <dbReference type="NCBI Taxonomy" id="4113"/>
    <lineage>
        <taxon>Eukaryota</taxon>
        <taxon>Viridiplantae</taxon>
        <taxon>Streptophyta</taxon>
        <taxon>Embryophyta</taxon>
        <taxon>Tracheophyta</taxon>
        <taxon>Spermatophyta</taxon>
        <taxon>Magnoliopsida</taxon>
        <taxon>eudicotyledons</taxon>
        <taxon>Gunneridae</taxon>
        <taxon>Pentapetalae</taxon>
        <taxon>asterids</taxon>
        <taxon>lamiids</taxon>
        <taxon>Solanales</taxon>
        <taxon>Solanaceae</taxon>
        <taxon>Solanoideae</taxon>
        <taxon>Solaneae</taxon>
        <taxon>Solanum</taxon>
    </lineage>
</organism>
<accession>M1BTS8</accession>
<dbReference type="EnsemblPlants" id="PGSC0003DMT400052661">
    <property type="protein sequence ID" value="PGSC0003DMT400052661"/>
    <property type="gene ID" value="PGSC0003DMG400020443"/>
</dbReference>
<name>M1BTS8_SOLTU</name>
<dbReference type="EnsemblPlants" id="PGSC0003DMT400052659">
    <property type="protein sequence ID" value="PGSC0003DMT400052659"/>
    <property type="gene ID" value="PGSC0003DMG400020443"/>
</dbReference>
<reference evidence="1" key="2">
    <citation type="submission" date="2015-06" db="UniProtKB">
        <authorList>
            <consortium name="EnsemblPlants"/>
        </authorList>
    </citation>
    <scope>IDENTIFICATION</scope>
    <source>
        <strain evidence="1">DM1-3 516 R44</strain>
    </source>
</reference>
<dbReference type="ExpressionAtlas" id="M1BTS8">
    <property type="expression patterns" value="baseline"/>
</dbReference>
<keyword evidence="2" id="KW-1185">Reference proteome</keyword>
<dbReference type="Gramene" id="PGSC0003DMT400052661">
    <property type="protein sequence ID" value="PGSC0003DMT400052661"/>
    <property type="gene ID" value="PGSC0003DMG400020443"/>
</dbReference>
<evidence type="ECO:0000313" key="1">
    <source>
        <dbReference type="EnsemblPlants" id="PGSC0003DMT400052659"/>
    </source>
</evidence>
<dbReference type="Gramene" id="PGSC0003DMT400052659">
    <property type="protein sequence ID" value="PGSC0003DMT400052659"/>
    <property type="gene ID" value="PGSC0003DMG400020443"/>
</dbReference>
<protein>
    <submittedName>
        <fullName evidence="1">Uncharacterized protein</fullName>
    </submittedName>
</protein>
<dbReference type="Proteomes" id="UP000011115">
    <property type="component" value="Unassembled WGS sequence"/>
</dbReference>
<dbReference type="OrthoDB" id="3700at2759"/>